<accession>A0ABY4L322</accession>
<reference evidence="2 3" key="1">
    <citation type="submission" date="2020-04" db="EMBL/GenBank/DDBJ databases">
        <title>Thermobifida alba genome sequencing and assembly.</title>
        <authorList>
            <person name="Luzics S."/>
            <person name="Horvath B."/>
            <person name="Nagy I."/>
            <person name="Toth A."/>
            <person name="Nagy I."/>
            <person name="Kukolya J."/>
        </authorList>
    </citation>
    <scope>NUCLEOTIDE SEQUENCE [LARGE SCALE GENOMIC DNA]</scope>
    <source>
        <strain evidence="2 3">DSM 43795</strain>
    </source>
</reference>
<protein>
    <submittedName>
        <fullName evidence="2">Metal-dependent hydrolase</fullName>
    </submittedName>
</protein>
<keyword evidence="3" id="KW-1185">Reference proteome</keyword>
<sequence>MMGSSHAATGVAAGAAVLAGLSWAGAPIGFADVAFGGMVCAGAALLPDLDHPTSTATLSQGPVSAAASRGVRALSSVVWRATRTPQDRGGRDADGTHRHLSHTVPAAVACGAAVAAAGLWWPALALVVWVVFSLAVRGLVACWKDRRMRWAEASGAALLLTIGVFGFGVGPLVVAGMVALGMVVHVLGDALTVAGVPLAWPLRVRGARWRMVGAPLRFRTGRESPVEEVIRWGALGTTPAWLLVGLL</sequence>
<evidence type="ECO:0000313" key="2">
    <source>
        <dbReference type="EMBL" id="UPT20660.1"/>
    </source>
</evidence>
<dbReference type="GO" id="GO:0016787">
    <property type="term" value="F:hydrolase activity"/>
    <property type="evidence" value="ECO:0007669"/>
    <property type="project" value="UniProtKB-KW"/>
</dbReference>
<evidence type="ECO:0000256" key="1">
    <source>
        <dbReference type="SAM" id="Phobius"/>
    </source>
</evidence>
<dbReference type="EMBL" id="CP051627">
    <property type="protein sequence ID" value="UPT20660.1"/>
    <property type="molecule type" value="Genomic_DNA"/>
</dbReference>
<dbReference type="Proteomes" id="UP000832041">
    <property type="component" value="Chromosome"/>
</dbReference>
<name>A0ABY4L322_THEAE</name>
<proteinExistence type="predicted"/>
<organism evidence="2 3">
    <name type="scientific">Thermobifida alba</name>
    <name type="common">Thermomonospora alba</name>
    <dbReference type="NCBI Taxonomy" id="53522"/>
    <lineage>
        <taxon>Bacteria</taxon>
        <taxon>Bacillati</taxon>
        <taxon>Actinomycetota</taxon>
        <taxon>Actinomycetes</taxon>
        <taxon>Streptosporangiales</taxon>
        <taxon>Nocardiopsidaceae</taxon>
        <taxon>Thermobifida</taxon>
    </lineage>
</organism>
<keyword evidence="1" id="KW-0472">Membrane</keyword>
<keyword evidence="1" id="KW-1133">Transmembrane helix</keyword>
<feature type="transmembrane region" description="Helical" evidence="1">
    <location>
        <begin position="180"/>
        <end position="202"/>
    </location>
</feature>
<dbReference type="InterPro" id="IPR007404">
    <property type="entry name" value="YdjM-like"/>
</dbReference>
<dbReference type="Pfam" id="PF04307">
    <property type="entry name" value="YdjM"/>
    <property type="match status" value="1"/>
</dbReference>
<keyword evidence="1" id="KW-0812">Transmembrane</keyword>
<feature type="transmembrane region" description="Helical" evidence="1">
    <location>
        <begin position="119"/>
        <end position="143"/>
    </location>
</feature>
<gene>
    <name evidence="2" type="ORF">FOF52_06510</name>
</gene>
<evidence type="ECO:0000313" key="3">
    <source>
        <dbReference type="Proteomes" id="UP000832041"/>
    </source>
</evidence>
<keyword evidence="2" id="KW-0378">Hydrolase</keyword>
<feature type="transmembrane region" description="Helical" evidence="1">
    <location>
        <begin position="155"/>
        <end position="174"/>
    </location>
</feature>